<name>A0A9D3YPP2_DREPO</name>
<organism evidence="3 4">
    <name type="scientific">Dreissena polymorpha</name>
    <name type="common">Zebra mussel</name>
    <name type="synonym">Mytilus polymorpha</name>
    <dbReference type="NCBI Taxonomy" id="45954"/>
    <lineage>
        <taxon>Eukaryota</taxon>
        <taxon>Metazoa</taxon>
        <taxon>Spiralia</taxon>
        <taxon>Lophotrochozoa</taxon>
        <taxon>Mollusca</taxon>
        <taxon>Bivalvia</taxon>
        <taxon>Autobranchia</taxon>
        <taxon>Heteroconchia</taxon>
        <taxon>Euheterodonta</taxon>
        <taxon>Imparidentia</taxon>
        <taxon>Neoheterodontei</taxon>
        <taxon>Myida</taxon>
        <taxon>Dreissenoidea</taxon>
        <taxon>Dreissenidae</taxon>
        <taxon>Dreissena</taxon>
    </lineage>
</organism>
<comment type="caution">
    <text evidence="3">The sequence shown here is derived from an EMBL/GenBank/DDBJ whole genome shotgun (WGS) entry which is preliminary data.</text>
</comment>
<dbReference type="Proteomes" id="UP000828390">
    <property type="component" value="Unassembled WGS sequence"/>
</dbReference>
<evidence type="ECO:0000313" key="3">
    <source>
        <dbReference type="EMBL" id="KAH3703836.1"/>
    </source>
</evidence>
<proteinExistence type="predicted"/>
<feature type="region of interest" description="Disordered" evidence="1">
    <location>
        <begin position="61"/>
        <end position="84"/>
    </location>
</feature>
<reference evidence="3" key="2">
    <citation type="submission" date="2020-11" db="EMBL/GenBank/DDBJ databases">
        <authorList>
            <person name="McCartney M.A."/>
            <person name="Auch B."/>
            <person name="Kono T."/>
            <person name="Mallez S."/>
            <person name="Becker A."/>
            <person name="Gohl D.M."/>
            <person name="Silverstein K.A.T."/>
            <person name="Koren S."/>
            <person name="Bechman K.B."/>
            <person name="Herman A."/>
            <person name="Abrahante J.E."/>
            <person name="Garbe J."/>
        </authorList>
    </citation>
    <scope>NUCLEOTIDE SEQUENCE</scope>
    <source>
        <strain evidence="3">Duluth1</strain>
        <tissue evidence="3">Whole animal</tissue>
    </source>
</reference>
<feature type="transmembrane region" description="Helical" evidence="2">
    <location>
        <begin position="34"/>
        <end position="57"/>
    </location>
</feature>
<protein>
    <submittedName>
        <fullName evidence="3">Uncharacterized protein</fullName>
    </submittedName>
</protein>
<evidence type="ECO:0000256" key="1">
    <source>
        <dbReference type="SAM" id="MobiDB-lite"/>
    </source>
</evidence>
<gene>
    <name evidence="3" type="ORF">DPMN_078883</name>
</gene>
<sequence>MYRLYQITFVLHFIADNNYDPINNHTNVYNYNSFVILGIFKCAYIYPVNVVIAINRINKSDSKQKPRGINSFHSGRYTFRHRHL</sequence>
<keyword evidence="4" id="KW-1185">Reference proteome</keyword>
<reference evidence="3" key="1">
    <citation type="journal article" date="2019" name="bioRxiv">
        <title>The Genome of the Zebra Mussel, Dreissena polymorpha: A Resource for Invasive Species Research.</title>
        <authorList>
            <person name="McCartney M.A."/>
            <person name="Auch B."/>
            <person name="Kono T."/>
            <person name="Mallez S."/>
            <person name="Zhang Y."/>
            <person name="Obille A."/>
            <person name="Becker A."/>
            <person name="Abrahante J.E."/>
            <person name="Garbe J."/>
            <person name="Badalamenti J.P."/>
            <person name="Herman A."/>
            <person name="Mangelson H."/>
            <person name="Liachko I."/>
            <person name="Sullivan S."/>
            <person name="Sone E.D."/>
            <person name="Koren S."/>
            <person name="Silverstein K.A.T."/>
            <person name="Beckman K.B."/>
            <person name="Gohl D.M."/>
        </authorList>
    </citation>
    <scope>NUCLEOTIDE SEQUENCE</scope>
    <source>
        <strain evidence="3">Duluth1</strain>
        <tissue evidence="3">Whole animal</tissue>
    </source>
</reference>
<evidence type="ECO:0000313" key="4">
    <source>
        <dbReference type="Proteomes" id="UP000828390"/>
    </source>
</evidence>
<keyword evidence="2" id="KW-0812">Transmembrane</keyword>
<keyword evidence="2" id="KW-1133">Transmembrane helix</keyword>
<accession>A0A9D3YPP2</accession>
<evidence type="ECO:0000256" key="2">
    <source>
        <dbReference type="SAM" id="Phobius"/>
    </source>
</evidence>
<keyword evidence="2" id="KW-0472">Membrane</keyword>
<dbReference type="EMBL" id="JAIWYP010000015">
    <property type="protein sequence ID" value="KAH3703836.1"/>
    <property type="molecule type" value="Genomic_DNA"/>
</dbReference>
<dbReference type="AlphaFoldDB" id="A0A9D3YPP2"/>